<evidence type="ECO:0000313" key="2">
    <source>
        <dbReference type="Proteomes" id="UP000190848"/>
    </source>
</evidence>
<dbReference type="RefSeq" id="WP_065082067.1">
    <property type="nucleotide sequence ID" value="NZ_CP016374.1"/>
</dbReference>
<dbReference type="Proteomes" id="UP000190848">
    <property type="component" value="Chromosome"/>
</dbReference>
<organism evidence="1 2">
    <name type="scientific">Elizabethkingia anophelis</name>
    <dbReference type="NCBI Taxonomy" id="1117645"/>
    <lineage>
        <taxon>Bacteria</taxon>
        <taxon>Pseudomonadati</taxon>
        <taxon>Bacteroidota</taxon>
        <taxon>Flavobacteriia</taxon>
        <taxon>Flavobacteriales</taxon>
        <taxon>Weeksellaceae</taxon>
        <taxon>Elizabethkingia</taxon>
    </lineage>
</organism>
<accession>A0AAU8UQ17</accession>
<dbReference type="EMBL" id="CP016374">
    <property type="protein sequence ID" value="AQX00431.1"/>
    <property type="molecule type" value="Genomic_DNA"/>
</dbReference>
<gene>
    <name evidence="1" type="ORF">BBD32_02605</name>
</gene>
<dbReference type="AlphaFoldDB" id="A0AAU8UQ17"/>
<reference evidence="1 2" key="1">
    <citation type="submission" date="2016-07" db="EMBL/GenBank/DDBJ databases">
        <title>Revisiting the taxonomy of the Elizabethkingia Genus using Whole-Genome Sequencing, Optical Mapping, and MALDI-TOF, along with proposal of three novel Elizabethkingia species: Elizabethkingia bruuniana sp. nov., Elizabethkingia ursingii sp. nov., and Elizabethkingia occulta sp. nov.</title>
        <authorList>
            <person name="Nicholson A.C."/>
        </authorList>
    </citation>
    <scope>NUCLEOTIDE SEQUENCE [LARGE SCALE GENOMIC DNA]</scope>
    <source>
        <strain evidence="1 2">F3201</strain>
    </source>
</reference>
<protein>
    <recommendedName>
        <fullName evidence="3">Terminase</fullName>
    </recommendedName>
</protein>
<sequence length="172" mass="19499">MADVGRPRDYDTNYHPQKVLKLCLLGLTDEQMAGALEIAVSTFYKWQIDFPEFSEAIKKGKIDADANVAASLYRKAIGFKETVKKPFKLKETTNGKGSTERVEIVDVEEYYPPDTGAGIWWLRNRHPKLWREEKKVEIENKGPIDYSKLSDDTIRELLDAGDTDAGQNGDKS</sequence>
<proteinExistence type="predicted"/>
<evidence type="ECO:0000313" key="1">
    <source>
        <dbReference type="EMBL" id="AQX00431.1"/>
    </source>
</evidence>
<name>A0AAU8UQ17_9FLAO</name>
<evidence type="ECO:0008006" key="3">
    <source>
        <dbReference type="Google" id="ProtNLM"/>
    </source>
</evidence>